<dbReference type="EMBL" id="PNYC01000019">
    <property type="protein sequence ID" value="PMS33201.1"/>
    <property type="molecule type" value="Genomic_DNA"/>
</dbReference>
<evidence type="ECO:0000313" key="1">
    <source>
        <dbReference type="EMBL" id="PMS33201.1"/>
    </source>
</evidence>
<comment type="caution">
    <text evidence="1">The sequence shown here is derived from an EMBL/GenBank/DDBJ whole genome shotgun (WGS) entry which is preliminary data.</text>
</comment>
<protein>
    <submittedName>
        <fullName evidence="1">Uncharacterized protein</fullName>
    </submittedName>
</protein>
<gene>
    <name evidence="1" type="ORF">C0Z20_24640</name>
</gene>
<dbReference type="Proteomes" id="UP000235777">
    <property type="component" value="Unassembled WGS sequence"/>
</dbReference>
<keyword evidence="2" id="KW-1185">Reference proteome</keyword>
<reference evidence="1 2" key="1">
    <citation type="submission" date="2018-01" db="EMBL/GenBank/DDBJ databases">
        <title>Whole genome analyses suggest that Burkholderia sensu lato contains two further novel genera in the rhizoxinica-symbiotica group Mycetohabitans gen. nov., and Trinickia gen. nov.: implications for the evolution of diazotrophy and nodulation in the Burkholderiaceae.</title>
        <authorList>
            <person name="Estrada-de los Santos P."/>
            <person name="Palmer M."/>
            <person name="Chavez-Ramirez B."/>
            <person name="Beukes C."/>
            <person name="Steenkamp E.T."/>
            <person name="Hirsch A.M."/>
            <person name="Manyaka P."/>
            <person name="Maluk M."/>
            <person name="Lafos M."/>
            <person name="Crook M."/>
            <person name="Gross E."/>
            <person name="Simon M.F."/>
            <person name="Bueno dos Reis Junior F."/>
            <person name="Poole P.S."/>
            <person name="Venter S.N."/>
            <person name="James E.K."/>
        </authorList>
    </citation>
    <scope>NUCLEOTIDE SEQUENCE [LARGE SCALE GENOMIC DNA]</scope>
    <source>
        <strain evidence="1 2">JPY 581</strain>
    </source>
</reference>
<accession>A0A2N7WV37</accession>
<proteinExistence type="predicted"/>
<organism evidence="1 2">
    <name type="scientific">Trinickia symbiotica</name>
    <dbReference type="NCBI Taxonomy" id="863227"/>
    <lineage>
        <taxon>Bacteria</taxon>
        <taxon>Pseudomonadati</taxon>
        <taxon>Pseudomonadota</taxon>
        <taxon>Betaproteobacteria</taxon>
        <taxon>Burkholderiales</taxon>
        <taxon>Burkholderiaceae</taxon>
        <taxon>Trinickia</taxon>
    </lineage>
</organism>
<dbReference type="RefSeq" id="WP_020566185.1">
    <property type="nucleotide sequence ID" value="NZ_KB890172.1"/>
</dbReference>
<dbReference type="STRING" id="863227.GCA_000373005_02196"/>
<evidence type="ECO:0000313" key="2">
    <source>
        <dbReference type="Proteomes" id="UP000235777"/>
    </source>
</evidence>
<dbReference type="AlphaFoldDB" id="A0A2N7WV37"/>
<sequence>MVTTIRNIKIPKNIMHDRTPYPVKKANAAKQRAREAADAAARNVDPVYASVLSAGRKGTATDQVIPSSAKIKPSVKGIAYKNKFERIGKSALALANGLDAIVKIQAMGDAAPRNLRDIADATLQRIACTIPKINAALDSLLSEQATTGGQYGSRGATANSNIEEQARAIAKIRCAEMGSVSEEDEEAHYQAALKELQRNAMDSRSGQYVAMDHETRLQMEVAAGKVARLKVAQAVGDAGDIVRAKHGMEPRTLVGDEVYALFKGLRVTTEARRK</sequence>
<name>A0A2N7WV37_9BURK</name>